<sequence length="367" mass="40634">GHPPETTSNGSQTHLTALLLQKNGFVEEISPEELRAMQSQYRYPNDRVPKHSSKHTPGTRTDHTSTHNNREPSASSGYHHSTPLVDEYVNGYARGIGGMSPLPDATPSYVNTHVGFSPTPNSETRPQTYPDTHTHTYIYAHTHHPDVRTNRRGEPHLQHTDVYAHRHTPAHTHERRSEHMHTQAHAHTHTHTQPRDSRSEPVSVQGEGHNTVHGDEDTQTNNNKNDKAYDTTHADKHTHTQATNNNETGDIAHVEKHAHTQTNKQTYGTTQADKYTHTPHVGVREARACVSVRRDISDDPTHSTTHALRTAGDGTDVKGNKGKVSPGQIKTGAQDSRRSYMVVDGERGVYIDSPAKGSARGDGRGGR</sequence>
<feature type="compositionally biased region" description="Polar residues" evidence="1">
    <location>
        <begin position="260"/>
        <end position="273"/>
    </location>
</feature>
<gene>
    <name evidence="2" type="ORF">SARC_02354</name>
</gene>
<keyword evidence="3" id="KW-1185">Reference proteome</keyword>
<dbReference type="GeneID" id="25902858"/>
<name>A0A0L0G990_9EUKA</name>
<feature type="compositionally biased region" description="Basic residues" evidence="1">
    <location>
        <begin position="182"/>
        <end position="192"/>
    </location>
</feature>
<feature type="compositionally biased region" description="Basic and acidic residues" evidence="1">
    <location>
        <begin position="224"/>
        <end position="238"/>
    </location>
</feature>
<proteinExistence type="predicted"/>
<feature type="compositionally biased region" description="Basic and acidic residues" evidence="1">
    <location>
        <begin position="171"/>
        <end position="181"/>
    </location>
</feature>
<feature type="region of interest" description="Disordered" evidence="1">
    <location>
        <begin position="30"/>
        <end position="82"/>
    </location>
</feature>
<feature type="non-terminal residue" evidence="2">
    <location>
        <position position="1"/>
    </location>
</feature>
<protein>
    <submittedName>
        <fullName evidence="2">Uncharacterized protein</fullName>
    </submittedName>
</protein>
<dbReference type="EMBL" id="KQ241700">
    <property type="protein sequence ID" value="KNC85484.1"/>
    <property type="molecule type" value="Genomic_DNA"/>
</dbReference>
<dbReference type="AlphaFoldDB" id="A0A0L0G990"/>
<reference evidence="2 3" key="1">
    <citation type="submission" date="2011-02" db="EMBL/GenBank/DDBJ databases">
        <title>The Genome Sequence of Sphaeroforma arctica JP610.</title>
        <authorList>
            <consortium name="The Broad Institute Genome Sequencing Platform"/>
            <person name="Russ C."/>
            <person name="Cuomo C."/>
            <person name="Young S.K."/>
            <person name="Zeng Q."/>
            <person name="Gargeya S."/>
            <person name="Alvarado L."/>
            <person name="Berlin A."/>
            <person name="Chapman S.B."/>
            <person name="Chen Z."/>
            <person name="Freedman E."/>
            <person name="Gellesch M."/>
            <person name="Goldberg J."/>
            <person name="Griggs A."/>
            <person name="Gujja S."/>
            <person name="Heilman E."/>
            <person name="Heiman D."/>
            <person name="Howarth C."/>
            <person name="Mehta T."/>
            <person name="Neiman D."/>
            <person name="Pearson M."/>
            <person name="Roberts A."/>
            <person name="Saif S."/>
            <person name="Shea T."/>
            <person name="Shenoy N."/>
            <person name="Sisk P."/>
            <person name="Stolte C."/>
            <person name="Sykes S."/>
            <person name="White J."/>
            <person name="Yandava C."/>
            <person name="Burger G."/>
            <person name="Gray M.W."/>
            <person name="Holland P.W.H."/>
            <person name="King N."/>
            <person name="Lang F.B.F."/>
            <person name="Roger A.J."/>
            <person name="Ruiz-Trillo I."/>
            <person name="Haas B."/>
            <person name="Nusbaum C."/>
            <person name="Birren B."/>
        </authorList>
    </citation>
    <scope>NUCLEOTIDE SEQUENCE [LARGE SCALE GENOMIC DNA]</scope>
    <source>
        <strain evidence="2 3">JP610</strain>
    </source>
</reference>
<evidence type="ECO:0000313" key="3">
    <source>
        <dbReference type="Proteomes" id="UP000054560"/>
    </source>
</evidence>
<organism evidence="2 3">
    <name type="scientific">Sphaeroforma arctica JP610</name>
    <dbReference type="NCBI Taxonomy" id="667725"/>
    <lineage>
        <taxon>Eukaryota</taxon>
        <taxon>Ichthyosporea</taxon>
        <taxon>Ichthyophonida</taxon>
        <taxon>Sphaeroforma</taxon>
    </lineage>
</organism>
<feature type="region of interest" description="Disordered" evidence="1">
    <location>
        <begin position="296"/>
        <end position="367"/>
    </location>
</feature>
<evidence type="ECO:0000256" key="1">
    <source>
        <dbReference type="SAM" id="MobiDB-lite"/>
    </source>
</evidence>
<feature type="region of interest" description="Disordered" evidence="1">
    <location>
        <begin position="166"/>
        <end position="280"/>
    </location>
</feature>
<accession>A0A0L0G990</accession>
<dbReference type="Proteomes" id="UP000054560">
    <property type="component" value="Unassembled WGS sequence"/>
</dbReference>
<dbReference type="RefSeq" id="XP_014159386.1">
    <property type="nucleotide sequence ID" value="XM_014303911.1"/>
</dbReference>
<evidence type="ECO:0000313" key="2">
    <source>
        <dbReference type="EMBL" id="KNC85484.1"/>
    </source>
</evidence>
<feature type="compositionally biased region" description="Basic and acidic residues" evidence="1">
    <location>
        <begin position="60"/>
        <end position="70"/>
    </location>
</feature>